<dbReference type="EMBL" id="HBGF01016832">
    <property type="protein sequence ID" value="CAD9108711.1"/>
    <property type="molecule type" value="Transcribed_RNA"/>
</dbReference>
<reference evidence="2" key="1">
    <citation type="submission" date="2021-01" db="EMBL/GenBank/DDBJ databases">
        <authorList>
            <person name="Corre E."/>
            <person name="Pelletier E."/>
            <person name="Niang G."/>
            <person name="Scheremetjew M."/>
            <person name="Finn R."/>
            <person name="Kale V."/>
            <person name="Holt S."/>
            <person name="Cochrane G."/>
            <person name="Meng A."/>
            <person name="Brown T."/>
            <person name="Cohen L."/>
        </authorList>
    </citation>
    <scope>NUCLEOTIDE SEQUENCE</scope>
    <source>
        <strain evidence="2">CCAP 1951/1</strain>
    </source>
</reference>
<dbReference type="AlphaFoldDB" id="A0A7S1LND3"/>
<proteinExistence type="predicted"/>
<gene>
    <name evidence="2" type="ORF">NDES1114_LOCUS11062</name>
</gene>
<feature type="region of interest" description="Disordered" evidence="1">
    <location>
        <begin position="35"/>
        <end position="62"/>
    </location>
</feature>
<evidence type="ECO:0000313" key="2">
    <source>
        <dbReference type="EMBL" id="CAD9108711.1"/>
    </source>
</evidence>
<sequence length="121" mass="13421">MSRPPSSAPGTAKELPPLNDNEAWDSYMKMHMEAARRTMQDARENGKLDEHGNAAGAASSPKRCAAVAQQKEETKTVLLPPKERERVRQGIFKDTRGSWRDHRGHFVSKAILQAVGILPCD</sequence>
<protein>
    <submittedName>
        <fullName evidence="2">Uncharacterized protein</fullName>
    </submittedName>
</protein>
<feature type="compositionally biased region" description="Basic and acidic residues" evidence="1">
    <location>
        <begin position="35"/>
        <end position="52"/>
    </location>
</feature>
<accession>A0A7S1LND3</accession>
<organism evidence="2">
    <name type="scientific">Neobodo designis</name>
    <name type="common">Flagellated protozoan</name>
    <name type="synonym">Bodo designis</name>
    <dbReference type="NCBI Taxonomy" id="312471"/>
    <lineage>
        <taxon>Eukaryota</taxon>
        <taxon>Discoba</taxon>
        <taxon>Euglenozoa</taxon>
        <taxon>Kinetoplastea</taxon>
        <taxon>Metakinetoplastina</taxon>
        <taxon>Neobodonida</taxon>
        <taxon>Neobodo</taxon>
    </lineage>
</organism>
<name>A0A7S1LND3_NEODS</name>
<evidence type="ECO:0000256" key="1">
    <source>
        <dbReference type="SAM" id="MobiDB-lite"/>
    </source>
</evidence>
<feature type="region of interest" description="Disordered" evidence="1">
    <location>
        <begin position="1"/>
        <end position="21"/>
    </location>
</feature>